<dbReference type="Proteomes" id="UP000266234">
    <property type="component" value="Unassembled WGS sequence"/>
</dbReference>
<feature type="compositionally biased region" description="Polar residues" evidence="1">
    <location>
        <begin position="383"/>
        <end position="394"/>
    </location>
</feature>
<evidence type="ECO:0000256" key="1">
    <source>
        <dbReference type="SAM" id="MobiDB-lite"/>
    </source>
</evidence>
<feature type="region of interest" description="Disordered" evidence="1">
    <location>
        <begin position="373"/>
        <end position="394"/>
    </location>
</feature>
<evidence type="ECO:0000313" key="3">
    <source>
        <dbReference type="Proteomes" id="UP000266234"/>
    </source>
</evidence>
<comment type="caution">
    <text evidence="2">The sequence shown here is derived from an EMBL/GenBank/DDBJ whole genome shotgun (WGS) entry which is preliminary data.</text>
</comment>
<accession>A0A395T1U0</accession>
<keyword evidence="3" id="KW-1185">Reference proteome</keyword>
<dbReference type="EMBL" id="PXOG01000060">
    <property type="protein sequence ID" value="RGP78678.1"/>
    <property type="molecule type" value="Genomic_DNA"/>
</dbReference>
<dbReference type="OrthoDB" id="2588098at2759"/>
<evidence type="ECO:0000313" key="2">
    <source>
        <dbReference type="EMBL" id="RGP78678.1"/>
    </source>
</evidence>
<sequence>MMSRRIPGQWRFVNLDHNEHLKSPDRPNVTQVAEVGSNLTKILRNPIWARYKTTNKTIETARKKKAHGDFAKLPREIVLNIIFSFEDSKDGLAILSLGMTCTYFFRLLGVKMQSVLQKDAGPWRNERLSFAGPWAPGIPDGAGTDEEEHDWHARRIQTFHELHTYPVSLGHIQPATPLTAPEIFQLPGYRSNRIIDMMIRDCMSTVEDAETFQRMIQVLMQDPGCFNKAQMSHVLRNLTTKEYVRGDVLATLYKNPDLYNEHHDIIAHKKSARLDRPYHLGEALMAMITYLHGYMINQAIWRDSLELDRRHLRLQRIHFFTRMEAVEAAAVQNERAAAQYAQSGGHGPPPTQVAVNIPPRDDLELEFDFGIEHSDSEDDWETVSWNGSDVNNDN</sequence>
<organism evidence="2 3">
    <name type="scientific">Fusarium longipes</name>
    <dbReference type="NCBI Taxonomy" id="694270"/>
    <lineage>
        <taxon>Eukaryota</taxon>
        <taxon>Fungi</taxon>
        <taxon>Dikarya</taxon>
        <taxon>Ascomycota</taxon>
        <taxon>Pezizomycotina</taxon>
        <taxon>Sordariomycetes</taxon>
        <taxon>Hypocreomycetidae</taxon>
        <taxon>Hypocreales</taxon>
        <taxon>Nectriaceae</taxon>
        <taxon>Fusarium</taxon>
    </lineage>
</organism>
<reference evidence="2 3" key="1">
    <citation type="journal article" date="2018" name="PLoS Pathog.">
        <title>Evolution of structural diversity of trichothecenes, a family of toxins produced by plant pathogenic and entomopathogenic fungi.</title>
        <authorList>
            <person name="Proctor R.H."/>
            <person name="McCormick S.P."/>
            <person name="Kim H.S."/>
            <person name="Cardoza R.E."/>
            <person name="Stanley A.M."/>
            <person name="Lindo L."/>
            <person name="Kelly A."/>
            <person name="Brown D.W."/>
            <person name="Lee T."/>
            <person name="Vaughan M.M."/>
            <person name="Alexander N.J."/>
            <person name="Busman M."/>
            <person name="Gutierrez S."/>
        </authorList>
    </citation>
    <scope>NUCLEOTIDE SEQUENCE [LARGE SCALE GENOMIC DNA]</scope>
    <source>
        <strain evidence="2 3">NRRL 20695</strain>
    </source>
</reference>
<proteinExistence type="predicted"/>
<dbReference type="AlphaFoldDB" id="A0A395T1U0"/>
<gene>
    <name evidence="2" type="ORF">FLONG3_3215</name>
</gene>
<name>A0A395T1U0_9HYPO</name>
<protein>
    <submittedName>
        <fullName evidence="2">Uncharacterized protein</fullName>
    </submittedName>
</protein>
<dbReference type="STRING" id="694270.A0A395T1U0"/>